<keyword evidence="4" id="KW-1185">Reference proteome</keyword>
<evidence type="ECO:0008006" key="5">
    <source>
        <dbReference type="Google" id="ProtNLM"/>
    </source>
</evidence>
<dbReference type="PANTHER" id="PTHR23015:SF4">
    <property type="entry name" value="DUF38 DOMAIN-CONTAINING PROTEIN-RELATED"/>
    <property type="match status" value="1"/>
</dbReference>
<evidence type="ECO:0000259" key="1">
    <source>
        <dbReference type="Pfam" id="PF01827"/>
    </source>
</evidence>
<dbReference type="PANTHER" id="PTHR23015">
    <property type="entry name" value="UNCHARACTERIZED C.ELEGANS PROTEIN"/>
    <property type="match status" value="1"/>
</dbReference>
<accession>A0A2G5SIV6</accession>
<dbReference type="EMBL" id="PDUG01000007">
    <property type="protein sequence ID" value="PIC14849.1"/>
    <property type="molecule type" value="Genomic_DNA"/>
</dbReference>
<dbReference type="Gene3D" id="1.10.10.1450">
    <property type="match status" value="1"/>
</dbReference>
<dbReference type="InterPro" id="IPR041426">
    <property type="entry name" value="Mos1_HTH"/>
</dbReference>
<evidence type="ECO:0000259" key="2">
    <source>
        <dbReference type="Pfam" id="PF17906"/>
    </source>
</evidence>
<feature type="domain" description="Mos1 transposase HTH" evidence="2">
    <location>
        <begin position="14"/>
        <end position="60"/>
    </location>
</feature>
<dbReference type="Pfam" id="PF01827">
    <property type="entry name" value="FTH"/>
    <property type="match status" value="1"/>
</dbReference>
<evidence type="ECO:0000313" key="4">
    <source>
        <dbReference type="Proteomes" id="UP000230233"/>
    </source>
</evidence>
<dbReference type="InterPro" id="IPR002900">
    <property type="entry name" value="DUF38/FTH_CAE_spp"/>
</dbReference>
<reference evidence="4" key="1">
    <citation type="submission" date="2017-10" db="EMBL/GenBank/DDBJ databases">
        <title>Rapid genome shrinkage in a self-fertile nematode reveals novel sperm competition proteins.</title>
        <authorList>
            <person name="Yin D."/>
            <person name="Schwarz E.M."/>
            <person name="Thomas C.G."/>
            <person name="Felde R.L."/>
            <person name="Korf I.F."/>
            <person name="Cutter A.D."/>
            <person name="Schartner C.M."/>
            <person name="Ralston E.J."/>
            <person name="Meyer B.J."/>
            <person name="Haag E.S."/>
        </authorList>
    </citation>
    <scope>NUCLEOTIDE SEQUENCE [LARGE SCALE GENOMIC DNA]</scope>
    <source>
        <strain evidence="4">JU1422</strain>
    </source>
</reference>
<dbReference type="Pfam" id="PF17906">
    <property type="entry name" value="HTH_48"/>
    <property type="match status" value="1"/>
</dbReference>
<sequence length="358" mass="41604">MKAISNPIKENHLYLKTCILYEVLQKKPIFESYRNFCSTVGQDAMKYPDFEYWYYRFYHGQMDFDYDRRADPMPKTLVDIPVVSMKKIAESLDAIERTHLRTMNHAIKDVADSFPPVFEKIEVKLSEKDLSWSWNHRHYSCHKKGRGYSLYRPDNSIVENSNTCYIKKGLEYLIPVLKMPNIQVNHFSLHFDEEAFDPVDLLGVPMNAKSVSIYGRKINQVIQPLLAMNPGHLESISIDGMLHTETYPVNLDMIRETDQFKQAKSVEMKGAWNFHVEELRYFSHLKRFKCHLFSTTLADVPRLREIISTFEGLESCELEFTIVGFLDNLSIVQIAGALGAEIPIGPLVQRGRRTITHR</sequence>
<dbReference type="Proteomes" id="UP000230233">
    <property type="component" value="Unassembled WGS sequence"/>
</dbReference>
<gene>
    <name evidence="3" type="ORF">B9Z55_027018</name>
</gene>
<comment type="caution">
    <text evidence="3">The sequence shown here is derived from an EMBL/GenBank/DDBJ whole genome shotgun (WGS) entry which is preliminary data.</text>
</comment>
<feature type="domain" description="DUF38" evidence="1">
    <location>
        <begin position="206"/>
        <end position="321"/>
    </location>
</feature>
<dbReference type="AlphaFoldDB" id="A0A2G5SIV6"/>
<protein>
    <recommendedName>
        <fullName evidence="5">F-box domain-containing protein</fullName>
    </recommendedName>
</protein>
<evidence type="ECO:0000313" key="3">
    <source>
        <dbReference type="EMBL" id="PIC14849.1"/>
    </source>
</evidence>
<dbReference type="InterPro" id="IPR040161">
    <property type="entry name" value="FB224"/>
</dbReference>
<proteinExistence type="predicted"/>
<dbReference type="CDD" id="cd22150">
    <property type="entry name" value="F-box_CeFBXA-like"/>
    <property type="match status" value="1"/>
</dbReference>
<dbReference type="GO" id="GO:0045087">
    <property type="term" value="P:innate immune response"/>
    <property type="evidence" value="ECO:0007669"/>
    <property type="project" value="TreeGrafter"/>
</dbReference>
<organism evidence="3 4">
    <name type="scientific">Caenorhabditis nigoni</name>
    <dbReference type="NCBI Taxonomy" id="1611254"/>
    <lineage>
        <taxon>Eukaryota</taxon>
        <taxon>Metazoa</taxon>
        <taxon>Ecdysozoa</taxon>
        <taxon>Nematoda</taxon>
        <taxon>Chromadorea</taxon>
        <taxon>Rhabditida</taxon>
        <taxon>Rhabditina</taxon>
        <taxon>Rhabditomorpha</taxon>
        <taxon>Rhabditoidea</taxon>
        <taxon>Rhabditidae</taxon>
        <taxon>Peloderinae</taxon>
        <taxon>Caenorhabditis</taxon>
    </lineage>
</organism>
<dbReference type="OrthoDB" id="10639425at2759"/>
<name>A0A2G5SIV6_9PELO</name>